<dbReference type="InterPro" id="IPR050281">
    <property type="entry name" value="Flavin_monoamine_oxidase"/>
</dbReference>
<dbReference type="OrthoDB" id="337830at2"/>
<feature type="domain" description="Amine oxidase" evidence="8">
    <location>
        <begin position="191"/>
        <end position="432"/>
    </location>
</feature>
<dbReference type="Pfam" id="PF01593">
    <property type="entry name" value="Amino_oxidase"/>
    <property type="match status" value="1"/>
</dbReference>
<accession>B8ID54</accession>
<dbReference type="Proteomes" id="UP000008207">
    <property type="component" value="Chromosome"/>
</dbReference>
<comment type="catalytic activity">
    <reaction evidence="6">
        <text>L-tryptophan + O2 = indole-3-acetamide + CO2 + H2O</text>
        <dbReference type="Rhea" id="RHEA:16165"/>
        <dbReference type="ChEBI" id="CHEBI:15377"/>
        <dbReference type="ChEBI" id="CHEBI:15379"/>
        <dbReference type="ChEBI" id="CHEBI:16031"/>
        <dbReference type="ChEBI" id="CHEBI:16526"/>
        <dbReference type="ChEBI" id="CHEBI:57912"/>
        <dbReference type="EC" id="1.13.12.3"/>
    </reaction>
</comment>
<feature type="chain" id="PRO_5002874465" description="Tryptophan 2-monooxygenase" evidence="7">
    <location>
        <begin position="24"/>
        <end position="438"/>
    </location>
</feature>
<dbReference type="EMBL" id="CP001349">
    <property type="protein sequence ID" value="ACL59446.1"/>
    <property type="molecule type" value="Genomic_DNA"/>
</dbReference>
<evidence type="ECO:0000259" key="8">
    <source>
        <dbReference type="Pfam" id="PF01593"/>
    </source>
</evidence>
<dbReference type="PANTHER" id="PTHR10742:SF410">
    <property type="entry name" value="LYSINE-SPECIFIC HISTONE DEMETHYLASE 2"/>
    <property type="match status" value="1"/>
</dbReference>
<dbReference type="RefSeq" id="WP_015931084.1">
    <property type="nucleotide sequence ID" value="NC_011894.1"/>
</dbReference>
<evidence type="ECO:0000313" key="10">
    <source>
        <dbReference type="Proteomes" id="UP000008207"/>
    </source>
</evidence>
<evidence type="ECO:0000313" key="9">
    <source>
        <dbReference type="EMBL" id="ACL59446.1"/>
    </source>
</evidence>
<evidence type="ECO:0000256" key="7">
    <source>
        <dbReference type="SAM" id="SignalP"/>
    </source>
</evidence>
<protein>
    <recommendedName>
        <fullName evidence="4">Tryptophan 2-monooxygenase</fullName>
        <ecNumber evidence="3">1.13.12.3</ecNumber>
    </recommendedName>
</protein>
<dbReference type="SUPFAM" id="SSF54373">
    <property type="entry name" value="FAD-linked reductases, C-terminal domain"/>
    <property type="match status" value="1"/>
</dbReference>
<keyword evidence="7" id="KW-0732">Signal</keyword>
<dbReference type="KEGG" id="mno:Mnod_4579"/>
<feature type="signal peptide" evidence="7">
    <location>
        <begin position="1"/>
        <end position="23"/>
    </location>
</feature>
<keyword evidence="5" id="KW-0073">Auxin biosynthesis</keyword>
<evidence type="ECO:0000256" key="2">
    <source>
        <dbReference type="ARBA" id="ARBA00005833"/>
    </source>
</evidence>
<dbReference type="InterPro" id="IPR036188">
    <property type="entry name" value="FAD/NAD-bd_sf"/>
</dbReference>
<dbReference type="InterPro" id="IPR002937">
    <property type="entry name" value="Amino_oxidase"/>
</dbReference>
<organism evidence="9 10">
    <name type="scientific">Methylobacterium nodulans (strain LMG 21967 / CNCM I-2342 / ORS 2060)</name>
    <dbReference type="NCBI Taxonomy" id="460265"/>
    <lineage>
        <taxon>Bacteria</taxon>
        <taxon>Pseudomonadati</taxon>
        <taxon>Pseudomonadota</taxon>
        <taxon>Alphaproteobacteria</taxon>
        <taxon>Hyphomicrobiales</taxon>
        <taxon>Methylobacteriaceae</taxon>
        <taxon>Methylobacterium</taxon>
    </lineage>
</organism>
<name>B8ID54_METNO</name>
<dbReference type="EC" id="1.13.12.3" evidence="3"/>
<dbReference type="STRING" id="460265.Mnod_4579"/>
<evidence type="ECO:0000256" key="4">
    <source>
        <dbReference type="ARBA" id="ARBA00017871"/>
    </source>
</evidence>
<keyword evidence="10" id="KW-1185">Reference proteome</keyword>
<evidence type="ECO:0000256" key="1">
    <source>
        <dbReference type="ARBA" id="ARBA00004814"/>
    </source>
</evidence>
<dbReference type="SUPFAM" id="SSF51905">
    <property type="entry name" value="FAD/NAD(P)-binding domain"/>
    <property type="match status" value="1"/>
</dbReference>
<dbReference type="GO" id="GO:0009851">
    <property type="term" value="P:auxin biosynthetic process"/>
    <property type="evidence" value="ECO:0007669"/>
    <property type="project" value="UniProtKB-KW"/>
</dbReference>
<sequence length="438" mass="44913">MPLSRRSLLVGAAALVLPGRARAAADADVAVVGAGAAGLAAAAAIARSGHSVVVLEARPRIGGRAFTDASLGPERAFDAGGQYIHWAERNPWKPIALADGVRRADDESGPWPMLFIDGAPASEADRSRRRLGFARLTGLLDQHPAGDRSIRDAAGGADPALLAAAAGLTRLSLGEEPERVSEQDYDQLWSGDDIWVDGYGALVERHYAGLAVRTHCPVRTIDCSGPGVVLDTPAGTLRTAVAIVTVPLGVLAAQAIRFVPGLPADLAEAIDGLGMGAYTKIALALSPTSLPDLRDAVIVRSPRDGRPGLTAYLEMRPFGRPLAVLHAGGDAARALCEAGEAASVAAATDEVASIFGAKARGAVRGGRLAGWWTDPYSRGSYSLARPGHAAAREVLRRPVADRLFVAGEAAAGGGAMTIGGATLDGERAAAAALAALRA</sequence>
<gene>
    <name evidence="9" type="ordered locus">Mnod_4579</name>
</gene>
<dbReference type="PROSITE" id="PS51318">
    <property type="entry name" value="TAT"/>
    <property type="match status" value="1"/>
</dbReference>
<evidence type="ECO:0000256" key="3">
    <source>
        <dbReference type="ARBA" id="ARBA00012535"/>
    </source>
</evidence>
<dbReference type="eggNOG" id="COG1231">
    <property type="taxonomic scope" value="Bacteria"/>
</dbReference>
<evidence type="ECO:0000256" key="6">
    <source>
        <dbReference type="ARBA" id="ARBA00047321"/>
    </source>
</evidence>
<dbReference type="Pfam" id="PF13450">
    <property type="entry name" value="NAD_binding_8"/>
    <property type="match status" value="1"/>
</dbReference>
<dbReference type="PANTHER" id="PTHR10742">
    <property type="entry name" value="FLAVIN MONOAMINE OXIDASE"/>
    <property type="match status" value="1"/>
</dbReference>
<evidence type="ECO:0000256" key="5">
    <source>
        <dbReference type="ARBA" id="ARBA00023070"/>
    </source>
</evidence>
<dbReference type="PRINTS" id="PR00419">
    <property type="entry name" value="ADXRDTASE"/>
</dbReference>
<dbReference type="InterPro" id="IPR006311">
    <property type="entry name" value="TAT_signal"/>
</dbReference>
<dbReference type="GO" id="GO:0050361">
    <property type="term" value="F:tryptophan 2-monooxygenase activity"/>
    <property type="evidence" value="ECO:0007669"/>
    <property type="project" value="UniProtKB-EC"/>
</dbReference>
<dbReference type="HOGENOM" id="CLU_004498_10_3_5"/>
<dbReference type="Gene3D" id="3.50.50.60">
    <property type="entry name" value="FAD/NAD(P)-binding domain"/>
    <property type="match status" value="1"/>
</dbReference>
<comment type="pathway">
    <text evidence="1">Plant hormone metabolism; auxin biosynthesis.</text>
</comment>
<reference evidence="9 10" key="1">
    <citation type="submission" date="2009-01" db="EMBL/GenBank/DDBJ databases">
        <title>Complete sequence of chromosome of Methylobacterium nodulans ORS 2060.</title>
        <authorList>
            <consortium name="US DOE Joint Genome Institute"/>
            <person name="Lucas S."/>
            <person name="Copeland A."/>
            <person name="Lapidus A."/>
            <person name="Glavina del Rio T."/>
            <person name="Dalin E."/>
            <person name="Tice H."/>
            <person name="Bruce D."/>
            <person name="Goodwin L."/>
            <person name="Pitluck S."/>
            <person name="Sims D."/>
            <person name="Brettin T."/>
            <person name="Detter J.C."/>
            <person name="Han C."/>
            <person name="Larimer F."/>
            <person name="Land M."/>
            <person name="Hauser L."/>
            <person name="Kyrpides N."/>
            <person name="Ivanova N."/>
            <person name="Marx C.J."/>
            <person name="Richardson P."/>
        </authorList>
    </citation>
    <scope>NUCLEOTIDE SEQUENCE [LARGE SCALE GENOMIC DNA]</scope>
    <source>
        <strain evidence="10">LMG 21967 / CNCM I-2342 / ORS 2060</strain>
    </source>
</reference>
<comment type="similarity">
    <text evidence="2">Belongs to the tryptophan 2-monooxygenase family.</text>
</comment>
<dbReference type="AlphaFoldDB" id="B8ID54"/>
<proteinExistence type="inferred from homology"/>